<dbReference type="AlphaFoldDB" id="A0A0A9AVY0"/>
<proteinExistence type="predicted"/>
<evidence type="ECO:0000256" key="1">
    <source>
        <dbReference type="SAM" id="SignalP"/>
    </source>
</evidence>
<accession>A0A0A9AVY0</accession>
<dbReference type="EMBL" id="GBRH01246653">
    <property type="protein sequence ID" value="JAD51242.1"/>
    <property type="molecule type" value="Transcribed_RNA"/>
</dbReference>
<organism evidence="2">
    <name type="scientific">Arundo donax</name>
    <name type="common">Giant reed</name>
    <name type="synonym">Donax arundinaceus</name>
    <dbReference type="NCBI Taxonomy" id="35708"/>
    <lineage>
        <taxon>Eukaryota</taxon>
        <taxon>Viridiplantae</taxon>
        <taxon>Streptophyta</taxon>
        <taxon>Embryophyta</taxon>
        <taxon>Tracheophyta</taxon>
        <taxon>Spermatophyta</taxon>
        <taxon>Magnoliopsida</taxon>
        <taxon>Liliopsida</taxon>
        <taxon>Poales</taxon>
        <taxon>Poaceae</taxon>
        <taxon>PACMAD clade</taxon>
        <taxon>Arundinoideae</taxon>
        <taxon>Arundineae</taxon>
        <taxon>Arundo</taxon>
    </lineage>
</organism>
<sequence>MYMICTLYLWASLLGHEPPTSLRAINVCSSFLAFHECPNKLFKKHYLICSL</sequence>
<feature type="signal peptide" evidence="1">
    <location>
        <begin position="1"/>
        <end position="15"/>
    </location>
</feature>
<reference evidence="2" key="1">
    <citation type="submission" date="2014-09" db="EMBL/GenBank/DDBJ databases">
        <authorList>
            <person name="Magalhaes I.L.F."/>
            <person name="Oliveira U."/>
            <person name="Santos F.R."/>
            <person name="Vidigal T.H.D.A."/>
            <person name="Brescovit A.D."/>
            <person name="Santos A.J."/>
        </authorList>
    </citation>
    <scope>NUCLEOTIDE SEQUENCE</scope>
    <source>
        <tissue evidence="2">Shoot tissue taken approximately 20 cm above the soil surface</tissue>
    </source>
</reference>
<keyword evidence="1" id="KW-0732">Signal</keyword>
<protein>
    <submittedName>
        <fullName evidence="2">Uncharacterized protein</fullName>
    </submittedName>
</protein>
<reference evidence="2" key="2">
    <citation type="journal article" date="2015" name="Data Brief">
        <title>Shoot transcriptome of the giant reed, Arundo donax.</title>
        <authorList>
            <person name="Barrero R.A."/>
            <person name="Guerrero F.D."/>
            <person name="Moolhuijzen P."/>
            <person name="Goolsby J.A."/>
            <person name="Tidwell J."/>
            <person name="Bellgard S.E."/>
            <person name="Bellgard M.I."/>
        </authorList>
    </citation>
    <scope>NUCLEOTIDE SEQUENCE</scope>
    <source>
        <tissue evidence="2">Shoot tissue taken approximately 20 cm above the soil surface</tissue>
    </source>
</reference>
<feature type="chain" id="PRO_5012994800" evidence="1">
    <location>
        <begin position="16"/>
        <end position="51"/>
    </location>
</feature>
<evidence type="ECO:0000313" key="2">
    <source>
        <dbReference type="EMBL" id="JAD51242.1"/>
    </source>
</evidence>
<name>A0A0A9AVY0_ARUDO</name>